<evidence type="ECO:0000313" key="20">
    <source>
        <dbReference type="Proteomes" id="UP000223968"/>
    </source>
</evidence>
<evidence type="ECO:0000256" key="14">
    <source>
        <dbReference type="ARBA" id="ARBA00023180"/>
    </source>
</evidence>
<evidence type="ECO:0000259" key="18">
    <source>
        <dbReference type="PROSITE" id="PS50188"/>
    </source>
</evidence>
<evidence type="ECO:0000256" key="2">
    <source>
        <dbReference type="ARBA" id="ARBA00004639"/>
    </source>
</evidence>
<dbReference type="AlphaFoldDB" id="A0A2B7XU12"/>
<feature type="compositionally biased region" description="Low complexity" evidence="16">
    <location>
        <begin position="25"/>
        <end position="43"/>
    </location>
</feature>
<dbReference type="EMBL" id="PDNB01000065">
    <property type="protein sequence ID" value="PGH11977.1"/>
    <property type="molecule type" value="Genomic_DNA"/>
</dbReference>
<dbReference type="FunFam" id="2.60.120.920:FF:000065">
    <property type="entry name" value="Ear1p"/>
    <property type="match status" value="1"/>
</dbReference>
<evidence type="ECO:0000256" key="13">
    <source>
        <dbReference type="ARBA" id="ARBA00023136"/>
    </source>
</evidence>
<dbReference type="OrthoDB" id="258495at2759"/>
<feature type="transmembrane region" description="Helical" evidence="17">
    <location>
        <begin position="75"/>
        <end position="99"/>
    </location>
</feature>
<evidence type="ECO:0000256" key="11">
    <source>
        <dbReference type="ARBA" id="ARBA00022968"/>
    </source>
</evidence>
<feature type="compositionally biased region" description="Polar residues" evidence="16">
    <location>
        <begin position="414"/>
        <end position="425"/>
    </location>
</feature>
<feature type="domain" description="B30.2/SPRY" evidence="18">
    <location>
        <begin position="142"/>
        <end position="338"/>
    </location>
</feature>
<dbReference type="PROSITE" id="PS50188">
    <property type="entry name" value="B302_SPRY"/>
    <property type="match status" value="1"/>
</dbReference>
<keyword evidence="14" id="KW-0325">Glycoprotein</keyword>
<dbReference type="InterPro" id="IPR035780">
    <property type="entry name" value="SPRY_Ssh4-like"/>
</dbReference>
<keyword evidence="7" id="KW-0926">Vacuole</keyword>
<keyword evidence="20" id="KW-1185">Reference proteome</keyword>
<evidence type="ECO:0000256" key="7">
    <source>
        <dbReference type="ARBA" id="ARBA00022554"/>
    </source>
</evidence>
<keyword evidence="12 17" id="KW-1133">Transmembrane helix</keyword>
<proteinExistence type="inferred from homology"/>
<evidence type="ECO:0000256" key="15">
    <source>
        <dbReference type="ARBA" id="ARBA00025244"/>
    </source>
</evidence>
<reference evidence="19 20" key="1">
    <citation type="submission" date="2017-10" db="EMBL/GenBank/DDBJ databases">
        <title>Comparative genomics in systemic dimorphic fungi from Ajellomycetaceae.</title>
        <authorList>
            <person name="Munoz J.F."/>
            <person name="Mcewen J.G."/>
            <person name="Clay O.K."/>
            <person name="Cuomo C.A."/>
        </authorList>
    </citation>
    <scope>NUCLEOTIDE SEQUENCE [LARGE SCALE GENOMIC DNA]</scope>
    <source>
        <strain evidence="19 20">UAMH5409</strain>
    </source>
</reference>
<evidence type="ECO:0000256" key="5">
    <source>
        <dbReference type="ARBA" id="ARBA00017626"/>
    </source>
</evidence>
<evidence type="ECO:0000256" key="10">
    <source>
        <dbReference type="ARBA" id="ARBA00022927"/>
    </source>
</evidence>
<keyword evidence="8 17" id="KW-0812">Transmembrane</keyword>
<evidence type="ECO:0000256" key="8">
    <source>
        <dbReference type="ARBA" id="ARBA00022692"/>
    </source>
</evidence>
<keyword evidence="13 17" id="KW-0472">Membrane</keyword>
<accession>A0A2B7XU12</accession>
<evidence type="ECO:0000256" key="12">
    <source>
        <dbReference type="ARBA" id="ARBA00022989"/>
    </source>
</evidence>
<keyword evidence="6" id="KW-0813">Transport</keyword>
<evidence type="ECO:0000256" key="3">
    <source>
        <dbReference type="ARBA" id="ARBA00006990"/>
    </source>
</evidence>
<sequence length="510" mass="55765">MPSRESVILPQSTLTTSIIRSSTPSALLTGQSSSQPSLDLQPSADTTSRLAQFSQHNGDVMVEFGGNVGSTGKGILIGILSAFGSAGVAIIVLAIFFFFRYTQRGRIILDRIGRPGEYDDEQAFAREEAEALESMDELQQVEYLRAKAFIQANPPETMQTDISLSQFLAIQEKGVSAWEFEPELEIANCFVEARTEIEFFDSECSVQSNLPVPKQNEVYYWEAKIYDKPENSLISIGMTTKPYPLFRLPGFHKTSVAYQSTGHRRYNQPFTPAGYGPEYVQGDVIGVGYRPRTGTIFFTRNGKKLDDAAHGLKSQNFFPTVGANGPCTVHVNFGQMGFVFIEANVKKWGLAPMTGSLAPPPPYGSEQGSILLETGRESHQATQWWQHESGHSRPRSGTVRNTQPTSPGPVRSPTDISLAQLSHVPSHSDVGEGSSGVPNTENGQDDRILQPTYQNTAVPPPEYSSPVHSPPHSEYGEQATRSNLPPNSRSPPIPSYDAAVRNDAGRGHGQ</sequence>
<evidence type="ECO:0000313" key="19">
    <source>
        <dbReference type="EMBL" id="PGH11977.1"/>
    </source>
</evidence>
<dbReference type="CDD" id="cd12910">
    <property type="entry name" value="SPRY_SSH4_like"/>
    <property type="match status" value="1"/>
</dbReference>
<evidence type="ECO:0000256" key="6">
    <source>
        <dbReference type="ARBA" id="ARBA00022448"/>
    </source>
</evidence>
<organism evidence="19 20">
    <name type="scientific">Helicocarpus griseus UAMH5409</name>
    <dbReference type="NCBI Taxonomy" id="1447875"/>
    <lineage>
        <taxon>Eukaryota</taxon>
        <taxon>Fungi</taxon>
        <taxon>Dikarya</taxon>
        <taxon>Ascomycota</taxon>
        <taxon>Pezizomycotina</taxon>
        <taxon>Eurotiomycetes</taxon>
        <taxon>Eurotiomycetidae</taxon>
        <taxon>Onygenales</taxon>
        <taxon>Ajellomycetaceae</taxon>
        <taxon>Helicocarpus</taxon>
    </lineage>
</organism>
<protein>
    <recommendedName>
        <fullName evidence="5">Protein SSH4</fullName>
    </recommendedName>
    <alternativeName>
        <fullName evidence="4">Protein ssh4</fullName>
    </alternativeName>
</protein>
<dbReference type="InterPro" id="IPR013320">
    <property type="entry name" value="ConA-like_dom_sf"/>
</dbReference>
<dbReference type="InterPro" id="IPR003877">
    <property type="entry name" value="SPRY_dom"/>
</dbReference>
<dbReference type="InterPro" id="IPR043136">
    <property type="entry name" value="B30.2/SPRY_sf"/>
</dbReference>
<dbReference type="SMART" id="SM00449">
    <property type="entry name" value="SPRY"/>
    <property type="match status" value="1"/>
</dbReference>
<keyword evidence="11" id="KW-0735">Signal-anchor</keyword>
<name>A0A2B7XU12_9EURO</name>
<dbReference type="SUPFAM" id="SSF49899">
    <property type="entry name" value="Concanavalin A-like lectins/glucanases"/>
    <property type="match status" value="1"/>
</dbReference>
<dbReference type="Gene3D" id="2.60.120.920">
    <property type="match status" value="1"/>
</dbReference>
<dbReference type="PANTHER" id="PTHR12864">
    <property type="entry name" value="RAN BINDING PROTEIN 9-RELATED"/>
    <property type="match status" value="1"/>
</dbReference>
<dbReference type="STRING" id="1447875.A0A2B7XU12"/>
<feature type="region of interest" description="Disordered" evidence="16">
    <location>
        <begin position="376"/>
        <end position="510"/>
    </location>
</feature>
<dbReference type="GO" id="GO:0015031">
    <property type="term" value="P:protein transport"/>
    <property type="evidence" value="ECO:0007669"/>
    <property type="project" value="UniProtKB-KW"/>
</dbReference>
<comment type="function">
    <text evidence="15">Components of the endosome-vacuole trafficking pathway that regulates nutrient transport. May be involved in processes which determine whether plasma membrane proteins are degraded or routed to the plasma membrane.</text>
</comment>
<dbReference type="GO" id="GO:0010008">
    <property type="term" value="C:endosome membrane"/>
    <property type="evidence" value="ECO:0007669"/>
    <property type="project" value="UniProtKB-SubCell"/>
</dbReference>
<evidence type="ECO:0000256" key="1">
    <source>
        <dbReference type="ARBA" id="ARBA00004576"/>
    </source>
</evidence>
<dbReference type="InterPro" id="IPR001870">
    <property type="entry name" value="B30.2/SPRY"/>
</dbReference>
<dbReference type="Pfam" id="PF00622">
    <property type="entry name" value="SPRY"/>
    <property type="match status" value="1"/>
</dbReference>
<comment type="caution">
    <text evidence="19">The sequence shown here is derived from an EMBL/GenBank/DDBJ whole genome shotgun (WGS) entry which is preliminary data.</text>
</comment>
<dbReference type="Proteomes" id="UP000223968">
    <property type="component" value="Unassembled WGS sequence"/>
</dbReference>
<comment type="subcellular location">
    <subcellularLocation>
        <location evidence="2">Endosome membrane</location>
        <topology evidence="2">Single-pass type II membrane protein</topology>
    </subcellularLocation>
    <subcellularLocation>
        <location evidence="1">Vacuole membrane</location>
        <topology evidence="1">Single-pass type II membrane protein</topology>
    </subcellularLocation>
</comment>
<dbReference type="GO" id="GO:0005774">
    <property type="term" value="C:vacuolar membrane"/>
    <property type="evidence" value="ECO:0007669"/>
    <property type="project" value="UniProtKB-SubCell"/>
</dbReference>
<evidence type="ECO:0000256" key="16">
    <source>
        <dbReference type="SAM" id="MobiDB-lite"/>
    </source>
</evidence>
<dbReference type="InterPro" id="IPR050618">
    <property type="entry name" value="Ubq-SigPath_Reg"/>
</dbReference>
<keyword evidence="9" id="KW-0967">Endosome</keyword>
<evidence type="ECO:0000256" key="9">
    <source>
        <dbReference type="ARBA" id="ARBA00022753"/>
    </source>
</evidence>
<gene>
    <name evidence="19" type="ORF">AJ79_04564</name>
</gene>
<evidence type="ECO:0000256" key="17">
    <source>
        <dbReference type="SAM" id="Phobius"/>
    </source>
</evidence>
<comment type="similarity">
    <text evidence="3">Belongs to the SSH4 family.</text>
</comment>
<keyword evidence="10" id="KW-0653">Protein transport</keyword>
<feature type="region of interest" description="Disordered" evidence="16">
    <location>
        <begin position="25"/>
        <end position="45"/>
    </location>
</feature>
<evidence type="ECO:0000256" key="4">
    <source>
        <dbReference type="ARBA" id="ARBA00016528"/>
    </source>
</evidence>